<feature type="region of interest" description="Disordered" evidence="1">
    <location>
        <begin position="52"/>
        <end position="86"/>
    </location>
</feature>
<keyword evidence="2" id="KW-1133">Transmembrane helix</keyword>
<dbReference type="Pfam" id="PF09687">
    <property type="entry name" value="PRESAN"/>
    <property type="match status" value="1"/>
</dbReference>
<dbReference type="VEuPathDB" id="PlasmoDB:AK88_01187"/>
<name>A0A0D9QTQ5_PLAFR</name>
<dbReference type="InterPro" id="IPR019111">
    <property type="entry name" value="PRESA_N"/>
</dbReference>
<sequence length="258" mass="30351">MYVTKKLPMLGFTSVLFIVWICIFLIHHNCKQCNILEELGIRCYQPRSLSEATNNKDDSNDNNDGAPTTVNESESQNETNSASHTNDCNNVSNIDIFHTQKYEDFLSKMKDINLGDQQVLTAQEINKLLDSLGCFLNKKKARLIFYHYNKFMKKLYRNSMDRLWTAFISAALQKGIPQPVQLYYWKKCDDDMMAYFVDIDGTFLDKFRSYLPKGNILSSMKFFSWLTNYKNLWMKELEEHEKKWSNSLKENLDNCVKW</sequence>
<evidence type="ECO:0000259" key="3">
    <source>
        <dbReference type="Pfam" id="PF09687"/>
    </source>
</evidence>
<feature type="domain" description="Plasmodium RESA N-terminal" evidence="3">
    <location>
        <begin position="120"/>
        <end position="244"/>
    </location>
</feature>
<dbReference type="AlphaFoldDB" id="A0A0D9QTQ5"/>
<reference evidence="4 5" key="1">
    <citation type="submission" date="2014-03" db="EMBL/GenBank/DDBJ databases">
        <title>The Genome Sequence of Plasmodium fragile nilgiri.</title>
        <authorList>
            <consortium name="The Broad Institute Genomics Platform"/>
            <consortium name="The Broad Institute Genome Sequencing Center for Infectious Disease"/>
            <person name="Neafsey D."/>
            <person name="Duraisingh M."/>
            <person name="Young S.K."/>
            <person name="Zeng Q."/>
            <person name="Gargeya S."/>
            <person name="Abouelleil A."/>
            <person name="Alvarado L."/>
            <person name="Chapman S.B."/>
            <person name="Gainer-Dewar J."/>
            <person name="Goldberg J."/>
            <person name="Griggs A."/>
            <person name="Gujja S."/>
            <person name="Hansen M."/>
            <person name="Howarth C."/>
            <person name="Imamovic A."/>
            <person name="Larimer J."/>
            <person name="Pearson M."/>
            <person name="Poon T.W."/>
            <person name="Priest M."/>
            <person name="Roberts A."/>
            <person name="Saif S."/>
            <person name="Shea T."/>
            <person name="Sykes S."/>
            <person name="Wortman J."/>
            <person name="Nusbaum C."/>
            <person name="Birren B."/>
        </authorList>
    </citation>
    <scope>NUCLEOTIDE SEQUENCE [LARGE SCALE GENOMIC DNA]</scope>
    <source>
        <strain evidence="5">nilgiri</strain>
    </source>
</reference>
<gene>
    <name evidence="4" type="ORF">AK88_01187</name>
</gene>
<dbReference type="EMBL" id="KQ001654">
    <property type="protein sequence ID" value="KJP89101.1"/>
    <property type="molecule type" value="Genomic_DNA"/>
</dbReference>
<feature type="transmembrane region" description="Helical" evidence="2">
    <location>
        <begin position="7"/>
        <end position="26"/>
    </location>
</feature>
<evidence type="ECO:0000256" key="2">
    <source>
        <dbReference type="SAM" id="Phobius"/>
    </source>
</evidence>
<keyword evidence="5" id="KW-1185">Reference proteome</keyword>
<organism evidence="4 5">
    <name type="scientific">Plasmodium fragile</name>
    <dbReference type="NCBI Taxonomy" id="5857"/>
    <lineage>
        <taxon>Eukaryota</taxon>
        <taxon>Sar</taxon>
        <taxon>Alveolata</taxon>
        <taxon>Apicomplexa</taxon>
        <taxon>Aconoidasida</taxon>
        <taxon>Haemosporida</taxon>
        <taxon>Plasmodiidae</taxon>
        <taxon>Plasmodium</taxon>
        <taxon>Plasmodium (Plasmodium)</taxon>
    </lineage>
</organism>
<evidence type="ECO:0000313" key="4">
    <source>
        <dbReference type="EMBL" id="KJP89101.1"/>
    </source>
</evidence>
<evidence type="ECO:0000313" key="5">
    <source>
        <dbReference type="Proteomes" id="UP000054561"/>
    </source>
</evidence>
<dbReference type="RefSeq" id="XP_012334246.1">
    <property type="nucleotide sequence ID" value="XM_012478823.1"/>
</dbReference>
<dbReference type="Proteomes" id="UP000054561">
    <property type="component" value="Unassembled WGS sequence"/>
</dbReference>
<dbReference type="OrthoDB" id="381798at2759"/>
<feature type="compositionally biased region" description="Polar residues" evidence="1">
    <location>
        <begin position="65"/>
        <end position="86"/>
    </location>
</feature>
<keyword evidence="2" id="KW-0812">Transmembrane</keyword>
<dbReference type="GeneID" id="24266501"/>
<proteinExistence type="predicted"/>
<evidence type="ECO:0000256" key="1">
    <source>
        <dbReference type="SAM" id="MobiDB-lite"/>
    </source>
</evidence>
<keyword evidence="2" id="KW-0472">Membrane</keyword>
<protein>
    <recommendedName>
        <fullName evidence="3">Plasmodium RESA N-terminal domain-containing protein</fullName>
    </recommendedName>
</protein>
<dbReference type="Gene3D" id="6.10.280.180">
    <property type="entry name" value="Plasmodium RESA, N-terminal helical domain"/>
    <property type="match status" value="1"/>
</dbReference>
<accession>A0A0D9QTQ5</accession>
<dbReference type="InterPro" id="IPR044885">
    <property type="entry name" value="PRESA_N_sf"/>
</dbReference>